<organism evidence="3 4">
    <name type="scientific">Rhizoclosmatium globosum</name>
    <dbReference type="NCBI Taxonomy" id="329046"/>
    <lineage>
        <taxon>Eukaryota</taxon>
        <taxon>Fungi</taxon>
        <taxon>Fungi incertae sedis</taxon>
        <taxon>Chytridiomycota</taxon>
        <taxon>Chytridiomycota incertae sedis</taxon>
        <taxon>Chytridiomycetes</taxon>
        <taxon>Chytridiales</taxon>
        <taxon>Chytriomycetaceae</taxon>
        <taxon>Rhizoclosmatium</taxon>
    </lineage>
</organism>
<keyword evidence="2" id="KW-0472">Membrane</keyword>
<reference evidence="3 4" key="1">
    <citation type="submission" date="2016-07" db="EMBL/GenBank/DDBJ databases">
        <title>Pervasive Adenine N6-methylation of Active Genes in Fungi.</title>
        <authorList>
            <consortium name="DOE Joint Genome Institute"/>
            <person name="Mondo S.J."/>
            <person name="Dannebaum R.O."/>
            <person name="Kuo R.C."/>
            <person name="Labutti K."/>
            <person name="Haridas S."/>
            <person name="Kuo A."/>
            <person name="Salamov A."/>
            <person name="Ahrendt S.R."/>
            <person name="Lipzen A."/>
            <person name="Sullivan W."/>
            <person name="Andreopoulos W.B."/>
            <person name="Clum A."/>
            <person name="Lindquist E."/>
            <person name="Daum C."/>
            <person name="Ramamoorthy G.K."/>
            <person name="Gryganskyi A."/>
            <person name="Culley D."/>
            <person name="Magnuson J.K."/>
            <person name="James T.Y."/>
            <person name="O'Malley M.A."/>
            <person name="Stajich J.E."/>
            <person name="Spatafora J.W."/>
            <person name="Visel A."/>
            <person name="Grigoriev I.V."/>
        </authorList>
    </citation>
    <scope>NUCLEOTIDE SEQUENCE [LARGE SCALE GENOMIC DNA]</scope>
    <source>
        <strain evidence="3 4">JEL800</strain>
    </source>
</reference>
<feature type="transmembrane region" description="Helical" evidence="2">
    <location>
        <begin position="293"/>
        <end position="312"/>
    </location>
</feature>
<accession>A0A1Y2CMT1</accession>
<evidence type="ECO:0000256" key="2">
    <source>
        <dbReference type="SAM" id="Phobius"/>
    </source>
</evidence>
<feature type="transmembrane region" description="Helical" evidence="2">
    <location>
        <begin position="181"/>
        <end position="201"/>
    </location>
</feature>
<evidence type="ECO:0000256" key="1">
    <source>
        <dbReference type="SAM" id="MobiDB-lite"/>
    </source>
</evidence>
<keyword evidence="2" id="KW-0812">Transmembrane</keyword>
<dbReference type="AlphaFoldDB" id="A0A1Y2CMT1"/>
<proteinExistence type="predicted"/>
<gene>
    <name evidence="3" type="ORF">BCR33DRAFT_782703</name>
</gene>
<feature type="region of interest" description="Disordered" evidence="1">
    <location>
        <begin position="1"/>
        <end position="33"/>
    </location>
</feature>
<dbReference type="Proteomes" id="UP000193642">
    <property type="component" value="Unassembled WGS sequence"/>
</dbReference>
<keyword evidence="2" id="KW-1133">Transmembrane helix</keyword>
<dbReference type="OrthoDB" id="2151216at2759"/>
<sequence>MFKRFTTKKAVETDETATKTTTTTTTTTSDGVSTVTKTSVTATSSHNHIEGSRHPHISAIARGLRVPLTIWVVGYSTLSMLPKVVKNDRLYYRYSPGPVVIGLSRGELAYEPLFLLSGLAAGIELAEATPKGETIPGTWALVKFWASKIVAVLPPIVSVIASVLATAFQRGDGAEQHLSRVAHLFGAVTDCGFYLAAPWAFQTLLRADRGASPRLAIGSAILAGVISLVSSIRLGLHPATAASSAVPFAHAITPPRSAGAGLYAAVPLRFPAFFAGLALAAERERDGKGPSTQNQLIGLGISAALWTGLLFVSPNYGSTEFQQIFAAFRYPAAALASYLALRPLVTVPTEVVAATPWRRNLHKFLTHPTVEAVSSVILAAELVHREVFHLVFWVAEKNGFVLVKNAGDLTDLKVVGVWGVVVAGSLGVGYIIHKILQAPALKAVKGWFEKKRDKLH</sequence>
<comment type="caution">
    <text evidence="3">The sequence shown here is derived from an EMBL/GenBank/DDBJ whole genome shotgun (WGS) entry which is preliminary data.</text>
</comment>
<feature type="transmembrane region" description="Helical" evidence="2">
    <location>
        <begin position="415"/>
        <end position="432"/>
    </location>
</feature>
<feature type="compositionally biased region" description="Low complexity" evidence="1">
    <location>
        <begin position="18"/>
        <end position="33"/>
    </location>
</feature>
<dbReference type="EMBL" id="MCGO01000012">
    <property type="protein sequence ID" value="ORY48341.1"/>
    <property type="molecule type" value="Genomic_DNA"/>
</dbReference>
<protein>
    <submittedName>
        <fullName evidence="3">Uncharacterized protein</fullName>
    </submittedName>
</protein>
<evidence type="ECO:0000313" key="3">
    <source>
        <dbReference type="EMBL" id="ORY48341.1"/>
    </source>
</evidence>
<feature type="transmembrane region" description="Helical" evidence="2">
    <location>
        <begin position="213"/>
        <end position="236"/>
    </location>
</feature>
<feature type="transmembrane region" description="Helical" evidence="2">
    <location>
        <begin position="260"/>
        <end position="281"/>
    </location>
</feature>
<feature type="transmembrane region" description="Helical" evidence="2">
    <location>
        <begin position="149"/>
        <end position="169"/>
    </location>
</feature>
<evidence type="ECO:0000313" key="4">
    <source>
        <dbReference type="Proteomes" id="UP000193642"/>
    </source>
</evidence>
<keyword evidence="4" id="KW-1185">Reference proteome</keyword>
<name>A0A1Y2CMT1_9FUNG</name>